<dbReference type="OrthoDB" id="9848777at2"/>
<accession>A0A543AWN5</accession>
<protein>
    <submittedName>
        <fullName evidence="1">Uncharacterized protein</fullName>
    </submittedName>
</protein>
<dbReference type="AlphaFoldDB" id="A0A543AWN5"/>
<dbReference type="EMBL" id="VFOW01000001">
    <property type="protein sequence ID" value="TQL76991.1"/>
    <property type="molecule type" value="Genomic_DNA"/>
</dbReference>
<evidence type="ECO:0000313" key="1">
    <source>
        <dbReference type="EMBL" id="TQL76991.1"/>
    </source>
</evidence>
<keyword evidence="2" id="KW-1185">Reference proteome</keyword>
<gene>
    <name evidence="1" type="ORF">FB566_2535</name>
</gene>
<dbReference type="RefSeq" id="WP_142039222.1">
    <property type="nucleotide sequence ID" value="NZ_JBHTGS010000001.1"/>
</dbReference>
<organism evidence="1 2">
    <name type="scientific">Stackebrandtia endophytica</name>
    <dbReference type="NCBI Taxonomy" id="1496996"/>
    <lineage>
        <taxon>Bacteria</taxon>
        <taxon>Bacillati</taxon>
        <taxon>Actinomycetota</taxon>
        <taxon>Actinomycetes</taxon>
        <taxon>Glycomycetales</taxon>
        <taxon>Glycomycetaceae</taxon>
        <taxon>Stackebrandtia</taxon>
    </lineage>
</organism>
<reference evidence="1 2" key="1">
    <citation type="submission" date="2019-06" db="EMBL/GenBank/DDBJ databases">
        <title>Sequencing the genomes of 1000 actinobacteria strains.</title>
        <authorList>
            <person name="Klenk H.-P."/>
        </authorList>
    </citation>
    <scope>NUCLEOTIDE SEQUENCE [LARGE SCALE GENOMIC DNA]</scope>
    <source>
        <strain evidence="1 2">DSM 45928</strain>
    </source>
</reference>
<proteinExistence type="predicted"/>
<name>A0A543AWN5_9ACTN</name>
<evidence type="ECO:0000313" key="2">
    <source>
        <dbReference type="Proteomes" id="UP000317043"/>
    </source>
</evidence>
<dbReference type="Proteomes" id="UP000317043">
    <property type="component" value="Unassembled WGS sequence"/>
</dbReference>
<sequence>MADNDNRRPLTMHPTDAALGTKLLAQRVIRSLACDHVMVSAEDDATSCVCDPAECGWHRAKVALIAAGYRRFDVPEESEPTVIWVIPGTSVVPGVIHRRKTEEQPEP</sequence>
<comment type="caution">
    <text evidence="1">The sequence shown here is derived from an EMBL/GenBank/DDBJ whole genome shotgun (WGS) entry which is preliminary data.</text>
</comment>
<dbReference type="InParanoid" id="A0A543AWN5"/>